<dbReference type="GO" id="GO:0030198">
    <property type="term" value="P:extracellular matrix organization"/>
    <property type="evidence" value="ECO:0007669"/>
    <property type="project" value="InterPro"/>
</dbReference>
<keyword evidence="11" id="KW-0482">Metalloprotease</keyword>
<feature type="disulfide bond" evidence="16">
    <location>
        <begin position="456"/>
        <end position="462"/>
    </location>
</feature>
<feature type="binding site" evidence="15 17">
    <location>
        <position position="496"/>
    </location>
    <ligand>
        <name>Zn(2+)</name>
        <dbReference type="ChEBI" id="CHEBI:29105"/>
        <note>catalytic</note>
    </ligand>
</feature>
<feature type="disulfide bond" evidence="16">
    <location>
        <begin position="512"/>
        <end position="542"/>
    </location>
</feature>
<dbReference type="InterPro" id="IPR036383">
    <property type="entry name" value="TSP1_rpt_sf"/>
</dbReference>
<feature type="domain" description="VWFC" evidence="19">
    <location>
        <begin position="82"/>
        <end position="157"/>
    </location>
</feature>
<evidence type="ECO:0000256" key="16">
    <source>
        <dbReference type="PIRSR" id="PIRSR613273-3"/>
    </source>
</evidence>
<dbReference type="Proteomes" id="UP000015104">
    <property type="component" value="Unassembled WGS sequence"/>
</dbReference>
<dbReference type="InterPro" id="IPR013273">
    <property type="entry name" value="ADAMTS/ADAMTS-like"/>
</dbReference>
<dbReference type="PROSITE" id="PS50184">
    <property type="entry name" value="VWFC_2"/>
    <property type="match status" value="2"/>
</dbReference>
<dbReference type="eggNOG" id="KOG3538">
    <property type="taxonomic scope" value="Eukaryota"/>
</dbReference>
<dbReference type="InterPro" id="IPR001007">
    <property type="entry name" value="VWF_dom"/>
</dbReference>
<feature type="signal peptide" evidence="18">
    <location>
        <begin position="1"/>
        <end position="22"/>
    </location>
</feature>
<dbReference type="HOGENOM" id="CLU_278295_0_0_1"/>
<dbReference type="AlphaFoldDB" id="T1K4Q9"/>
<evidence type="ECO:0000256" key="4">
    <source>
        <dbReference type="ARBA" id="ARBA00022670"/>
    </source>
</evidence>
<evidence type="ECO:0000256" key="17">
    <source>
        <dbReference type="PROSITE-ProRule" id="PRU00276"/>
    </source>
</evidence>
<feature type="disulfide bond" evidence="16">
    <location>
        <begin position="722"/>
        <end position="734"/>
    </location>
</feature>
<feature type="chain" id="PRO_5004591086" description="Peptidase M12B domain-containing protein" evidence="18">
    <location>
        <begin position="23"/>
        <end position="1137"/>
    </location>
</feature>
<feature type="disulfide bond" evidence="16">
    <location>
        <begin position="628"/>
        <end position="650"/>
    </location>
</feature>
<sequence length="1137" mass="128204">MNFKDWVRYIFLLSFVLSNILGQIESSNYDNLRQLSVKKSSLPTSSSLRSNSPSNVSSTLLRLKTSSFPLFLSPSSKPSATNHCQFGGKTYEPDDKWKPNLGSPFGLLPCVLCQCVTLQKKSRTVSRVRCRNIVSHCPKPNCSEPVLLPGRCCKICPDTESDEFEDDLAPLMNIDVESICESWLTVPKIMKKFLKSNKICSNNASNISTPTSTITRITPSTSTLPPTVKDNQIIIDEYTDTFQSNQESNIGNSNGTTYPSSKHRKCLYNNKMFDDGSVWKSSKDTCKMCSCQKGQIKCDTIVCPVPNCLNPITTSGDCCPSCLGQPIGVDIFQSSSSSEYRYSNLKWGRSKRSYSHERYLEVMVAADHSMQEYHGENLHHYILTLMATVSKVYSDDSIGNHLRISVVDVKMIHRREFTLTDHSLTSTLQQFCRWQRLRNTGPTYDCSILLTRHNLCQGHNSCDALGLARSSTVCNTNLSCAIIEDNGMSAAFTIAHEIGHILGLPHDDDSKCLEFSRNRQPERKVMARLLDNRSHPWSWSNCSRHFLTEFFDAGYGSCLLNKPPVNLLDRHFFLLPMHLLHHHIYHLRHRHRPCLRPPRPSSSLPFLSSSQSWSRTQMPTIYGRHAQCELVFGPDASACPYEESCRVLWCDIPGHGCRTQHMPWADFTPCGRHVLQQCYQGSCVWINATERTPKDGGWGPWSSFSECSRSCGGGVQRATRECDNPRPSYGGKYCIGERITYRSCNNHLCPEGSGDFRASQCAEFNNLTLGIKELGRDVEWVPKYNVAEKDRCKLFCTAKQTGIFSMLKRKVIDGTPCSLETNDICVNGKCMPAGCDHILKSDKKLDFCGVCGGDNSTCQEVVGSLNHVQVHHGYNSLVIIPKGAANIEVVQHNSSLRDHHYLALKAADGSYLINGGKVVSLERRVIPYAGTVIEYSGSNQTMERINASKPINEPLFIEVLSGGDYSLPEIRYRYSSAKPNVTRLSNMVKPCTNCTKYAWRTSDWGLCSRPCGFGIQKRSVICLKKNKDANHFLYDKKHRRNLGKKYQSLKNKCDPKKRPHHWQRCFLGDCNGGPRWRTEPWGQCSADCGLGKQRRSVPCTDGKSGKRINRRFCDANYRPQRRRKCFLRSCQPMYGTL</sequence>
<dbReference type="FunFam" id="2.20.100.10:FF:000005">
    <property type="entry name" value="ADAM metallopeptidase with thrombospondin type 1 motif 9"/>
    <property type="match status" value="1"/>
</dbReference>
<dbReference type="Pfam" id="PF05986">
    <property type="entry name" value="ADAMTS_spacer1"/>
    <property type="match status" value="1"/>
</dbReference>
<keyword evidence="9 15" id="KW-0862">Zinc</keyword>
<evidence type="ECO:0000313" key="21">
    <source>
        <dbReference type="EnsemblMetazoa" id="tetur05g03480.1"/>
    </source>
</evidence>
<dbReference type="SMART" id="SM00214">
    <property type="entry name" value="VWC"/>
    <property type="match status" value="2"/>
</dbReference>
<evidence type="ECO:0000256" key="5">
    <source>
        <dbReference type="ARBA" id="ARBA00022723"/>
    </source>
</evidence>
<keyword evidence="15" id="KW-0106">Calcium</keyword>
<dbReference type="SUPFAM" id="SSF55486">
    <property type="entry name" value="Metalloproteases ('zincins'), catalytic domain"/>
    <property type="match status" value="1"/>
</dbReference>
<dbReference type="InterPro" id="IPR041645">
    <property type="entry name" value="ADAMTS_CR_2"/>
</dbReference>
<dbReference type="SUPFAM" id="SSF82895">
    <property type="entry name" value="TSP-1 type 1 repeat"/>
    <property type="match status" value="3"/>
</dbReference>
<feature type="disulfide bond" evidence="16">
    <location>
        <begin position="432"/>
        <end position="480"/>
    </location>
</feature>
<feature type="binding site" evidence="15 17">
    <location>
        <position position="500"/>
    </location>
    <ligand>
        <name>Zn(2+)</name>
        <dbReference type="ChEBI" id="CHEBI:29105"/>
        <note>catalytic</note>
    </ligand>
</feature>
<dbReference type="EMBL" id="CAEY01001579">
    <property type="status" value="NOT_ANNOTATED_CDS"/>
    <property type="molecule type" value="Genomic_DNA"/>
</dbReference>
<dbReference type="PROSITE" id="PS50215">
    <property type="entry name" value="ADAM_MEPRO"/>
    <property type="match status" value="1"/>
</dbReference>
<dbReference type="PANTHER" id="PTHR13723:SF278">
    <property type="entry name" value="ADAM METALLOPEPTIDASE WITH THROMBOSPONDIN TYPE 1 MOTIF A, ISOFORM B"/>
    <property type="match status" value="1"/>
</dbReference>
<dbReference type="PRINTS" id="PR01857">
    <property type="entry name" value="ADAMTSFAMILY"/>
</dbReference>
<accession>T1K4Q9</accession>
<evidence type="ECO:0000256" key="6">
    <source>
        <dbReference type="ARBA" id="ARBA00022729"/>
    </source>
</evidence>
<dbReference type="InterPro" id="IPR000884">
    <property type="entry name" value="TSP1_rpt"/>
</dbReference>
<evidence type="ECO:0000256" key="9">
    <source>
        <dbReference type="ARBA" id="ARBA00022833"/>
    </source>
</evidence>
<protein>
    <recommendedName>
        <fullName evidence="23">Peptidase M12B domain-containing protein</fullName>
    </recommendedName>
</protein>
<dbReference type="FunFam" id="2.20.100.10:FF:000006">
    <property type="entry name" value="A disintegrin and metalloproteinase with thrombospondin motifs 1"/>
    <property type="match status" value="1"/>
</dbReference>
<dbReference type="EnsemblMetazoa" id="tetur05g03480.1">
    <property type="protein sequence ID" value="tetur05g03480.1"/>
    <property type="gene ID" value="tetur05g03480"/>
</dbReference>
<feature type="binding site" evidence="15">
    <location>
        <position position="361"/>
    </location>
    <ligand>
        <name>Ca(2+)</name>
        <dbReference type="ChEBI" id="CHEBI:29108"/>
        <label>1</label>
    </ligand>
</feature>
<keyword evidence="5 15" id="KW-0479">Metal-binding</keyword>
<dbReference type="InterPro" id="IPR024079">
    <property type="entry name" value="MetalloPept_cat_dom_sf"/>
</dbReference>
<keyword evidence="4" id="KW-0645">Protease</keyword>
<evidence type="ECO:0000256" key="8">
    <source>
        <dbReference type="ARBA" id="ARBA00022801"/>
    </source>
</evidence>
<feature type="disulfide bond" evidence="16">
    <location>
        <begin position="474"/>
        <end position="558"/>
    </location>
</feature>
<dbReference type="Pfam" id="PF19236">
    <property type="entry name" value="ADAMTS_CR_3"/>
    <property type="match status" value="1"/>
</dbReference>
<feature type="binding site" evidence="15">
    <location>
        <position position="558"/>
    </location>
    <ligand>
        <name>Ca(2+)</name>
        <dbReference type="ChEBI" id="CHEBI:29108"/>
        <label>1</label>
    </ligand>
</feature>
<keyword evidence="6 18" id="KW-0732">Signal</keyword>
<dbReference type="Pfam" id="PF19030">
    <property type="entry name" value="TSP1_ADAMTS"/>
    <property type="match status" value="2"/>
</dbReference>
<evidence type="ECO:0000256" key="15">
    <source>
        <dbReference type="PIRSR" id="PIRSR613273-2"/>
    </source>
</evidence>
<evidence type="ECO:0000256" key="7">
    <source>
        <dbReference type="ARBA" id="ARBA00022737"/>
    </source>
</evidence>
<dbReference type="Gene3D" id="3.40.1620.60">
    <property type="match status" value="1"/>
</dbReference>
<keyword evidence="10" id="KW-0084">Basement membrane</keyword>
<dbReference type="Pfam" id="PF17771">
    <property type="entry name" value="ADAMTS_CR_2"/>
    <property type="match status" value="1"/>
</dbReference>
<comment type="caution">
    <text evidence="17">Lacks conserved residue(s) required for the propagation of feature annotation.</text>
</comment>
<feature type="binding site" evidence="15">
    <location>
        <position position="445"/>
    </location>
    <ligand>
        <name>Ca(2+)</name>
        <dbReference type="ChEBI" id="CHEBI:29108"/>
        <label>1</label>
    </ligand>
</feature>
<comment type="cofactor">
    <cofactor evidence="15">
        <name>Zn(2+)</name>
        <dbReference type="ChEBI" id="CHEBI:29105"/>
    </cofactor>
    <text evidence="15">Binds 1 zinc ion per subunit.</text>
</comment>
<dbReference type="GO" id="GO:0006508">
    <property type="term" value="P:proteolysis"/>
    <property type="evidence" value="ECO:0007669"/>
    <property type="project" value="UniProtKB-KW"/>
</dbReference>
<feature type="disulfide bond" evidence="16">
    <location>
        <begin position="707"/>
        <end position="744"/>
    </location>
</feature>
<keyword evidence="3" id="KW-0272">Extracellular matrix</keyword>
<dbReference type="InterPro" id="IPR010294">
    <property type="entry name" value="ADAMTS_spacer1"/>
</dbReference>
<dbReference type="CDD" id="cd04273">
    <property type="entry name" value="ZnMc_ADAMTS_like"/>
    <property type="match status" value="1"/>
</dbReference>
<evidence type="ECO:0000313" key="22">
    <source>
        <dbReference type="Proteomes" id="UP000015104"/>
    </source>
</evidence>
<keyword evidence="8" id="KW-0378">Hydrolase</keyword>
<evidence type="ECO:0000256" key="12">
    <source>
        <dbReference type="ARBA" id="ARBA00023157"/>
    </source>
</evidence>
<dbReference type="Gene3D" id="2.20.100.10">
    <property type="entry name" value="Thrombospondin type-1 (TSP1) repeat"/>
    <property type="match status" value="3"/>
</dbReference>
<dbReference type="SUPFAM" id="SSF57603">
    <property type="entry name" value="FnI-like domain"/>
    <property type="match status" value="2"/>
</dbReference>
<dbReference type="InterPro" id="IPR045371">
    <property type="entry name" value="ADAMTS_CR_3"/>
</dbReference>
<feature type="domain" description="Peptidase M12B" evidence="20">
    <location>
        <begin position="358"/>
        <end position="563"/>
    </location>
</feature>
<proteinExistence type="predicted"/>
<keyword evidence="13" id="KW-0325">Glycoprotein</keyword>
<keyword evidence="22" id="KW-1185">Reference proteome</keyword>
<evidence type="ECO:0000256" key="1">
    <source>
        <dbReference type="ARBA" id="ARBA00004302"/>
    </source>
</evidence>
<feature type="disulfide bond" evidence="16">
    <location>
        <begin position="670"/>
        <end position="683"/>
    </location>
</feature>
<dbReference type="GO" id="GO:0004222">
    <property type="term" value="F:metalloendopeptidase activity"/>
    <property type="evidence" value="ECO:0007669"/>
    <property type="project" value="InterPro"/>
</dbReference>
<evidence type="ECO:0000256" key="14">
    <source>
        <dbReference type="PIRSR" id="PIRSR613273-1"/>
    </source>
</evidence>
<evidence type="ECO:0000256" key="18">
    <source>
        <dbReference type="SAM" id="SignalP"/>
    </source>
</evidence>
<dbReference type="InterPro" id="IPR001590">
    <property type="entry name" value="Peptidase_M12B"/>
</dbReference>
<dbReference type="PANTHER" id="PTHR13723">
    <property type="entry name" value="ADAMTS A DISINTEGRIN AND METALLOPROTEASE WITH THROMBOSPONDIN MOTIFS PROTEASE"/>
    <property type="match status" value="1"/>
</dbReference>
<dbReference type="Gene3D" id="2.60.120.830">
    <property type="match status" value="1"/>
</dbReference>
<dbReference type="Pfam" id="PF00090">
    <property type="entry name" value="TSP_1"/>
    <property type="match status" value="1"/>
</dbReference>
<dbReference type="Gene3D" id="6.20.200.20">
    <property type="match status" value="1"/>
</dbReference>
<dbReference type="FunFam" id="2.60.120.830:FF:000001">
    <property type="entry name" value="A disintegrin and metalloproteinase with thrombospondin motifs 1"/>
    <property type="match status" value="1"/>
</dbReference>
<feature type="binding site" evidence="15">
    <location>
        <position position="361"/>
    </location>
    <ligand>
        <name>Ca(2+)</name>
        <dbReference type="ChEBI" id="CHEBI:29108"/>
        <label>2</label>
    </ligand>
</feature>
<dbReference type="InterPro" id="IPR050439">
    <property type="entry name" value="ADAMTS_ADAMTS-like"/>
</dbReference>
<comment type="subcellular location">
    <subcellularLocation>
        <location evidence="1">Secreted</location>
        <location evidence="1">Extracellular space</location>
        <location evidence="1">Extracellular matrix</location>
        <location evidence="1">Basement membrane</location>
    </subcellularLocation>
</comment>
<evidence type="ECO:0000256" key="3">
    <source>
        <dbReference type="ARBA" id="ARBA00022530"/>
    </source>
</evidence>
<dbReference type="SMART" id="SM00209">
    <property type="entry name" value="TSP1"/>
    <property type="match status" value="3"/>
</dbReference>
<name>T1K4Q9_TETUR</name>
<evidence type="ECO:0008006" key="23">
    <source>
        <dbReference type="Google" id="ProtNLM"/>
    </source>
</evidence>
<keyword evidence="7" id="KW-0677">Repeat</keyword>
<reference evidence="22" key="1">
    <citation type="submission" date="2011-08" db="EMBL/GenBank/DDBJ databases">
        <authorList>
            <person name="Rombauts S."/>
        </authorList>
    </citation>
    <scope>NUCLEOTIDE SEQUENCE</scope>
    <source>
        <strain evidence="22">London</strain>
    </source>
</reference>
<feature type="binding site" evidence="15 17">
    <location>
        <position position="506"/>
    </location>
    <ligand>
        <name>Zn(2+)</name>
        <dbReference type="ChEBI" id="CHEBI:29105"/>
        <note>catalytic</note>
    </ligand>
</feature>
<evidence type="ECO:0000256" key="13">
    <source>
        <dbReference type="ARBA" id="ARBA00023180"/>
    </source>
</evidence>
<evidence type="ECO:0000256" key="11">
    <source>
        <dbReference type="ARBA" id="ARBA00023049"/>
    </source>
</evidence>
<feature type="domain" description="VWFC" evidence="19">
    <location>
        <begin position="264"/>
        <end position="323"/>
    </location>
</feature>
<evidence type="ECO:0000259" key="19">
    <source>
        <dbReference type="PROSITE" id="PS50184"/>
    </source>
</evidence>
<reference evidence="21" key="2">
    <citation type="submission" date="2015-06" db="UniProtKB">
        <authorList>
            <consortium name="EnsemblMetazoa"/>
        </authorList>
    </citation>
    <scope>IDENTIFICATION</scope>
</reference>
<feature type="disulfide bond" evidence="16">
    <location>
        <begin position="645"/>
        <end position="678"/>
    </location>
</feature>
<dbReference type="PROSITE" id="PS01208">
    <property type="entry name" value="VWFC_1"/>
    <property type="match status" value="1"/>
</dbReference>
<keyword evidence="12 16" id="KW-1015">Disulfide bond</keyword>
<keyword evidence="2" id="KW-0964">Secreted</keyword>
<organism evidence="21 22">
    <name type="scientific">Tetranychus urticae</name>
    <name type="common">Two-spotted spider mite</name>
    <dbReference type="NCBI Taxonomy" id="32264"/>
    <lineage>
        <taxon>Eukaryota</taxon>
        <taxon>Metazoa</taxon>
        <taxon>Ecdysozoa</taxon>
        <taxon>Arthropoda</taxon>
        <taxon>Chelicerata</taxon>
        <taxon>Arachnida</taxon>
        <taxon>Acari</taxon>
        <taxon>Acariformes</taxon>
        <taxon>Trombidiformes</taxon>
        <taxon>Prostigmata</taxon>
        <taxon>Eleutherengona</taxon>
        <taxon>Raphignathae</taxon>
        <taxon>Tetranychoidea</taxon>
        <taxon>Tetranychidae</taxon>
        <taxon>Tetranychus</taxon>
    </lineage>
</organism>
<evidence type="ECO:0000256" key="2">
    <source>
        <dbReference type="ARBA" id="ARBA00022525"/>
    </source>
</evidence>
<dbReference type="Pfam" id="PF01421">
    <property type="entry name" value="Reprolysin"/>
    <property type="match status" value="1"/>
</dbReference>
<dbReference type="PROSITE" id="PS50092">
    <property type="entry name" value="TSP1"/>
    <property type="match status" value="3"/>
</dbReference>
<dbReference type="Pfam" id="PF00093">
    <property type="entry name" value="VWC"/>
    <property type="match status" value="2"/>
</dbReference>
<dbReference type="GO" id="GO:0005604">
    <property type="term" value="C:basement membrane"/>
    <property type="evidence" value="ECO:0007669"/>
    <property type="project" value="UniProtKB-SubCell"/>
</dbReference>
<feature type="disulfide bond" evidence="16">
    <location>
        <begin position="711"/>
        <end position="749"/>
    </location>
</feature>
<feature type="active site" evidence="14 17">
    <location>
        <position position="497"/>
    </location>
</feature>
<evidence type="ECO:0000259" key="20">
    <source>
        <dbReference type="PROSITE" id="PS50215"/>
    </source>
</evidence>
<feature type="disulfide bond" evidence="16">
    <location>
        <begin position="639"/>
        <end position="657"/>
    </location>
</feature>
<dbReference type="Gene3D" id="3.40.390.10">
    <property type="entry name" value="Collagenase (Catalytic Domain)"/>
    <property type="match status" value="1"/>
</dbReference>
<evidence type="ECO:0000256" key="10">
    <source>
        <dbReference type="ARBA" id="ARBA00022869"/>
    </source>
</evidence>
<dbReference type="GO" id="GO:0046872">
    <property type="term" value="F:metal ion binding"/>
    <property type="evidence" value="ECO:0007669"/>
    <property type="project" value="UniProtKB-KW"/>
</dbReference>